<dbReference type="AlphaFoldDB" id="A0A0S8GB84"/>
<accession>A0A0S8GB84</accession>
<reference evidence="1 2" key="1">
    <citation type="journal article" date="2015" name="Microbiome">
        <title>Genomic resolution of linkages in carbon, nitrogen, and sulfur cycling among widespread estuary sediment bacteria.</title>
        <authorList>
            <person name="Baker B.J."/>
            <person name="Lazar C.S."/>
            <person name="Teske A.P."/>
            <person name="Dick G.J."/>
        </authorList>
    </citation>
    <scope>NUCLEOTIDE SEQUENCE [LARGE SCALE GENOMIC DNA]</scope>
    <source>
        <strain evidence="1">SM23_60</strain>
    </source>
</reference>
<evidence type="ECO:0000313" key="1">
    <source>
        <dbReference type="EMBL" id="KPK70387.1"/>
    </source>
</evidence>
<gene>
    <name evidence="1" type="ORF">AMJ87_08910</name>
</gene>
<dbReference type="NCBIfam" id="TIGR04183">
    <property type="entry name" value="Por_Secre_tail"/>
    <property type="match status" value="1"/>
</dbReference>
<evidence type="ECO:0000313" key="2">
    <source>
        <dbReference type="Proteomes" id="UP000051096"/>
    </source>
</evidence>
<name>A0A0S8GB84_UNCW3</name>
<organism evidence="1 2">
    <name type="scientific">candidate division WOR_3 bacterium SM23_60</name>
    <dbReference type="NCBI Taxonomy" id="1703780"/>
    <lineage>
        <taxon>Bacteria</taxon>
        <taxon>Bacteria division WOR-3</taxon>
    </lineage>
</organism>
<comment type="caution">
    <text evidence="1">The sequence shown here is derived from an EMBL/GenBank/DDBJ whole genome shotgun (WGS) entry which is preliminary data.</text>
</comment>
<feature type="non-terminal residue" evidence="1">
    <location>
        <position position="1"/>
    </location>
</feature>
<protein>
    <submittedName>
        <fullName evidence="1">Uncharacterized protein</fullName>
    </submittedName>
</protein>
<dbReference type="Proteomes" id="UP000051096">
    <property type="component" value="Unassembled WGS sequence"/>
</dbReference>
<dbReference type="InterPro" id="IPR026444">
    <property type="entry name" value="Secre_tail"/>
</dbReference>
<proteinExistence type="predicted"/>
<dbReference type="Gene3D" id="2.60.40.4070">
    <property type="match status" value="1"/>
</dbReference>
<sequence length="658" mass="74175">DAALTAHKEIIVVWAYYDDIWCQRLDSLGTVIGGNFTVWNDTIGQDEDYPAVRCAHNGDFMVAWSNYFRGDVFCCIFDATATPVTDVIKINEPALVSSRRPKIALYNDSLWCIVWDDTARAVYMQMVLRDGSLVGNNIRVDSATGLRNIVPDVGTTDDFIFVTWTRTNNCIWDIMIQQIAPDGTLMGGNRVITDDIGGEAQRMPAIAADTTGEFFVVWNDLRNPEYWLSDMYGRMFDGQGNPFAHDFRVNDMNYGFYSAVTVNRLGLYVVVWANDSTNQIYGQRFDRDGTQLGPNFQISQAPGNTGVSIPKVTALNDGRFIIVWGDSRAFPTKAHGRVLDPLGIPLGDEFTATIDTTVNTYPCCIVDQGNNTFLLGMGGDNDTLSIAVQRFDYDANPISDPIVLNDVPAANWYVTAATGIDSYLFIWSRYYSEGSGRHIYGQFLDENLQKIGSNFLVGDDSTWCQEHALIVSRENGEYLVVWQDHRNLNYDIYAQSFDSLGNRVGENFRIDNDTTNAWQWEPACVSQNELIYITWTDNRIPEHYFDIYCKVMEWPDLGVCEREESNIRALVSVTPNPFRTTLTIEMNHRLLHDAKVSIYDVSGRLLKELSLYTANSLLSTVITWDGTDSNGAYVPAGVYFLKTSHQPHSVVYKVVKIR</sequence>
<dbReference type="EMBL" id="LJUO01000092">
    <property type="protein sequence ID" value="KPK70387.1"/>
    <property type="molecule type" value="Genomic_DNA"/>
</dbReference>